<dbReference type="PANTHER" id="PTHR42759">
    <property type="entry name" value="MOXR FAMILY PROTEIN"/>
    <property type="match status" value="1"/>
</dbReference>
<dbReference type="InterPro" id="IPR041628">
    <property type="entry name" value="ChlI/MoxR_AAA_lid"/>
</dbReference>
<reference evidence="5 6" key="1">
    <citation type="submission" date="2020-10" db="EMBL/GenBank/DDBJ databases">
        <title>Ca. Dormibacterota MAGs.</title>
        <authorList>
            <person name="Montgomery K."/>
        </authorList>
    </citation>
    <scope>NUCLEOTIDE SEQUENCE [LARGE SCALE GENOMIC DNA]</scope>
    <source>
        <strain evidence="5">SC8812_S17_18</strain>
    </source>
</reference>
<evidence type="ECO:0000256" key="1">
    <source>
        <dbReference type="ARBA" id="ARBA00022741"/>
    </source>
</evidence>
<accession>A0A934N581</accession>
<dbReference type="AlphaFoldDB" id="A0A934N581"/>
<protein>
    <submittedName>
        <fullName evidence="5">MoxR family ATPase</fullName>
    </submittedName>
</protein>
<dbReference type="GO" id="GO:0016887">
    <property type="term" value="F:ATP hydrolysis activity"/>
    <property type="evidence" value="ECO:0007669"/>
    <property type="project" value="InterPro"/>
</dbReference>
<keyword evidence="2" id="KW-0067">ATP-binding</keyword>
<dbReference type="SUPFAM" id="SSF52540">
    <property type="entry name" value="P-loop containing nucleoside triphosphate hydrolases"/>
    <property type="match status" value="1"/>
</dbReference>
<dbReference type="Pfam" id="PF07726">
    <property type="entry name" value="AAA_3"/>
    <property type="match status" value="1"/>
</dbReference>
<dbReference type="PANTHER" id="PTHR42759:SF1">
    <property type="entry name" value="MAGNESIUM-CHELATASE SUBUNIT CHLD"/>
    <property type="match status" value="1"/>
</dbReference>
<evidence type="ECO:0000259" key="4">
    <source>
        <dbReference type="SMART" id="SM00382"/>
    </source>
</evidence>
<dbReference type="InterPro" id="IPR027417">
    <property type="entry name" value="P-loop_NTPase"/>
</dbReference>
<dbReference type="Pfam" id="PF17863">
    <property type="entry name" value="AAA_lid_2"/>
    <property type="match status" value="1"/>
</dbReference>
<evidence type="ECO:0000256" key="3">
    <source>
        <dbReference type="ARBA" id="ARBA00061607"/>
    </source>
</evidence>
<dbReference type="InterPro" id="IPR011703">
    <property type="entry name" value="ATPase_AAA-3"/>
</dbReference>
<proteinExistence type="inferred from homology"/>
<feature type="domain" description="AAA+ ATPase" evidence="4">
    <location>
        <begin position="38"/>
        <end position="179"/>
    </location>
</feature>
<dbReference type="SMART" id="SM00382">
    <property type="entry name" value="AAA"/>
    <property type="match status" value="1"/>
</dbReference>
<keyword evidence="1" id="KW-0547">Nucleotide-binding</keyword>
<dbReference type="GO" id="GO:0005524">
    <property type="term" value="F:ATP binding"/>
    <property type="evidence" value="ECO:0007669"/>
    <property type="project" value="UniProtKB-KW"/>
</dbReference>
<gene>
    <name evidence="5" type="ORF">JF886_16070</name>
</gene>
<comment type="caution">
    <text evidence="5">The sequence shown here is derived from an EMBL/GenBank/DDBJ whole genome shotgun (WGS) entry which is preliminary data.</text>
</comment>
<dbReference type="Proteomes" id="UP000606991">
    <property type="component" value="Unassembled WGS sequence"/>
</dbReference>
<dbReference type="InterPro" id="IPR003593">
    <property type="entry name" value="AAA+_ATPase"/>
</dbReference>
<dbReference type="InterPro" id="IPR050764">
    <property type="entry name" value="CbbQ/NirQ/NorQ/GpvN"/>
</dbReference>
<evidence type="ECO:0000313" key="6">
    <source>
        <dbReference type="Proteomes" id="UP000606991"/>
    </source>
</evidence>
<dbReference type="FunFam" id="3.40.50.300:FF:000640">
    <property type="entry name" value="MoxR family ATPase"/>
    <property type="match status" value="1"/>
</dbReference>
<organism evidence="5 6">
    <name type="scientific">Candidatus Aeolococcus gillhamiae</name>
    <dbReference type="NCBI Taxonomy" id="3127015"/>
    <lineage>
        <taxon>Bacteria</taxon>
        <taxon>Bacillati</taxon>
        <taxon>Candidatus Dormiibacterota</taxon>
        <taxon>Candidatus Dormibacteria</taxon>
        <taxon>Candidatus Aeolococcales</taxon>
        <taxon>Candidatus Aeolococcaceae</taxon>
        <taxon>Candidatus Aeolococcus</taxon>
    </lineage>
</organism>
<dbReference type="EMBL" id="JAEKNS010000158">
    <property type="protein sequence ID" value="MBJ7596346.1"/>
    <property type="molecule type" value="Genomic_DNA"/>
</dbReference>
<evidence type="ECO:0000313" key="5">
    <source>
        <dbReference type="EMBL" id="MBJ7596346.1"/>
    </source>
</evidence>
<sequence length="319" mass="34099">MSPVTRTAELRSAFHDAVGRAVVGQQQTIDGLLLTILVGGHVLLEGVPGTAKTLMARCAAAAIDARFTRVQFTPDLLPSDIVGTTVWRADRGEFEFREGPIFTDTLLADEINRAPAKTQAALLEAMEEHQVTSDGVSRPLGDRFMVVATQNPVEYEGTYPLPEAQLDRFFFKLAVDTPDQPTEAAMLRRIDAGLDPHDLVAAGITPVIDAAALTAARAEVAAVTVSDEVVGYITAIVAATRTSPDLSLGASPRGAIALLRGGKAMACIQGRDFVIPDDVKDICLPALRHRLVRRAEAELQGIGEVDAVQRPLARVPVPR</sequence>
<name>A0A934N581_9BACT</name>
<dbReference type="Gene3D" id="3.40.50.300">
    <property type="entry name" value="P-loop containing nucleotide triphosphate hydrolases"/>
    <property type="match status" value="1"/>
</dbReference>
<comment type="similarity">
    <text evidence="3">Belongs to the MoxR family.</text>
</comment>
<dbReference type="PIRSF" id="PIRSF002849">
    <property type="entry name" value="AAA_ATPase_chaperone_MoxR_prd"/>
    <property type="match status" value="1"/>
</dbReference>
<evidence type="ECO:0000256" key="2">
    <source>
        <dbReference type="ARBA" id="ARBA00022840"/>
    </source>
</evidence>
<dbReference type="Gene3D" id="1.10.8.80">
    <property type="entry name" value="Magnesium chelatase subunit I, C-Terminal domain"/>
    <property type="match status" value="1"/>
</dbReference>